<dbReference type="Gene3D" id="3.90.320.10">
    <property type="match status" value="1"/>
</dbReference>
<dbReference type="Pfam" id="PF13087">
    <property type="entry name" value="AAA_12"/>
    <property type="match status" value="1"/>
</dbReference>
<keyword evidence="17" id="KW-0411">Iron-sulfur</keyword>
<evidence type="ECO:0000256" key="20">
    <source>
        <dbReference type="ARBA" id="ARBA00023242"/>
    </source>
</evidence>
<dbReference type="PANTHER" id="PTHR43788:SF8">
    <property type="entry name" value="DNA-BINDING PROTEIN SMUBP-2"/>
    <property type="match status" value="1"/>
</dbReference>
<keyword evidence="21" id="KW-0511">Multifunctional enzyme</keyword>
<evidence type="ECO:0000256" key="19">
    <source>
        <dbReference type="ARBA" id="ARBA00023204"/>
    </source>
</evidence>
<dbReference type="GO" id="GO:0005737">
    <property type="term" value="C:cytoplasm"/>
    <property type="evidence" value="ECO:0007669"/>
    <property type="project" value="TreeGrafter"/>
</dbReference>
<evidence type="ECO:0000256" key="5">
    <source>
        <dbReference type="ARBA" id="ARBA00021516"/>
    </source>
</evidence>
<reference evidence="27" key="1">
    <citation type="submission" date="2022-01" db="EMBL/GenBank/DDBJ databases">
        <title>Comparative genomics reveals a dynamic genome evolution in the ectomycorrhizal milk-cap (Lactarius) mushrooms.</title>
        <authorList>
            <consortium name="DOE Joint Genome Institute"/>
            <person name="Lebreton A."/>
            <person name="Tang N."/>
            <person name="Kuo A."/>
            <person name="LaButti K."/>
            <person name="Drula E."/>
            <person name="Barry K."/>
            <person name="Clum A."/>
            <person name="Lipzen A."/>
            <person name="Mousain D."/>
            <person name="Ng V."/>
            <person name="Wang R."/>
            <person name="Wang X."/>
            <person name="Dai Y."/>
            <person name="Henrissat B."/>
            <person name="Grigoriev I.V."/>
            <person name="Guerin-Laguette A."/>
            <person name="Yu F."/>
            <person name="Martin F.M."/>
        </authorList>
    </citation>
    <scope>NUCLEOTIDE SEQUENCE</scope>
    <source>
        <strain evidence="27">QP</strain>
    </source>
</reference>
<feature type="domain" description="DNA2/NAM7 helicase helicase" evidence="25">
    <location>
        <begin position="698"/>
        <end position="789"/>
    </location>
</feature>
<dbReference type="InterPro" id="IPR014808">
    <property type="entry name" value="DNA_replication_fac_Dna2_N"/>
</dbReference>
<dbReference type="InterPro" id="IPR041679">
    <property type="entry name" value="DNA2/NAM7-like_C"/>
</dbReference>
<dbReference type="CDD" id="cd18808">
    <property type="entry name" value="SF1_C_Upf1"/>
    <property type="match status" value="1"/>
</dbReference>
<dbReference type="GO" id="GO:0051539">
    <property type="term" value="F:4 iron, 4 sulfur cluster binding"/>
    <property type="evidence" value="ECO:0007669"/>
    <property type="project" value="UniProtKB-KW"/>
</dbReference>
<feature type="domain" description="DNA2/NAM7 helicase-like C-terminal" evidence="26">
    <location>
        <begin position="829"/>
        <end position="1041"/>
    </location>
</feature>
<evidence type="ECO:0000256" key="14">
    <source>
        <dbReference type="ARBA" id="ARBA00022806"/>
    </source>
</evidence>
<dbReference type="InterPro" id="IPR047187">
    <property type="entry name" value="SF1_C_Upf1"/>
</dbReference>
<dbReference type="InterPro" id="IPR011604">
    <property type="entry name" value="PDDEXK-like_dom_sf"/>
</dbReference>
<keyword evidence="28" id="KW-1185">Reference proteome</keyword>
<dbReference type="PANTHER" id="PTHR43788">
    <property type="entry name" value="DNA2/NAM7 HELICASE FAMILY MEMBER"/>
    <property type="match status" value="1"/>
</dbReference>
<dbReference type="GO" id="GO:0006260">
    <property type="term" value="P:DNA replication"/>
    <property type="evidence" value="ECO:0007669"/>
    <property type="project" value="UniProtKB-KW"/>
</dbReference>
<dbReference type="GO" id="GO:0043139">
    <property type="term" value="F:5'-3' DNA helicase activity"/>
    <property type="evidence" value="ECO:0007669"/>
    <property type="project" value="TreeGrafter"/>
</dbReference>
<dbReference type="EMBL" id="JAKELL010000009">
    <property type="protein sequence ID" value="KAH8996272.1"/>
    <property type="molecule type" value="Genomic_DNA"/>
</dbReference>
<sequence>MLPNPPAKPSTTEEQAFMAQLLKDSPVPVTPTRRHSTRKITLPPKNQLYSAGKIDLEKELTGWDWEALSDYIPTPEKLPRKTVLAEDEHQDTALQTQIAPEYTPEPCTRCLVQTVEEFCNNDDLTSMSSLQRSPGSNLGDVLNIIGPFHILANGQKSITLTTLENLLIHHPDTLLTPSLLASAPNCQRKPLVTALVRALSPPTPSLVYGTVLHEVFQSCLQEGRWDAPWIEARVDSTLSASFGDLVRANISLSTAKDEILRRAVGVETFGRRYIGDHPKREAILSDTRAARGETALLAISSLHDVEEDIWSPTYGLRGKLDASVQANIDRSQRSLSTHPAPFEIKTGRAVAGLEHRAQTMLYGLLMQDRYGEPVDLGLLYYTQSEEVISVPVTRHELRALIGVRNAIAEWMARRFRGSGRNALKDEAPFLPPTINSEQLCGRCYALDACMLYRRAVENVTDEASQIADIYAEKTGHLSQSHADFFKTWERLIALEERDMMRFKKELWVLGADEREMLGRCFADMVLDTSPITDGTVNAGTSKIHRFTYRFRRRVGVGAESLLNGHMSVGDAVTVSVLPSLFALCRGFILELGPQHVVLGVDHVLDVVVIRQRLHQRSHHSESDAKKSTIQISFRIDKDEFSAGMGRLRENLASLFYVGGDGTRLRLVVDLAPPIFDSENELLGAVQASPCCRALARSLNAHQMLAVEKVLCSRDYTLILGMPGTGKTTVVAHLIQMLVEMGKTVLLSAYTHSAVDTILAKLKDAKFGILRLGNIDKVHPSSRPYHLSARRQPTSIEEFERQFMTPRVVVTTALSIDQCVRNRDARKGGLDVSLFRRLSEAHPHAVVELTQQYRMNSDIMLLSNKLIYSDRLSCGNQKVANQSLIMPDNLFIQRLHELVPSCGAQCWMKELLLPSRKAVFVDTDLVPATESLVSDLVQNVTEAMLVRQFTECLLRSGIRPEQIAVVTLYRQQIKLLSHLLSSQPDIEILTADRSQGRDKDCIIMSMVRSNEEGMVGDLVKDWRRMNVAFTRARSKLIIFGSRTTLARTPLLESFFQLMEGEGWILQLPRGAHEIHAEALFPPENAHIKRGRQDSVGDQNNPESEEKIGKRSPHDAGTNKRIRRSPDTGLLRGRPVLRDVFNDVIDLT</sequence>
<comment type="similarity">
    <text evidence="3">Belongs to the DNA2/NAM7 helicase family.</text>
</comment>
<evidence type="ECO:0000256" key="15">
    <source>
        <dbReference type="ARBA" id="ARBA00022840"/>
    </source>
</evidence>
<dbReference type="AlphaFoldDB" id="A0AAD4QFW6"/>
<evidence type="ECO:0000256" key="6">
    <source>
        <dbReference type="ARBA" id="ARBA00022485"/>
    </source>
</evidence>
<dbReference type="FunFam" id="3.40.50.300:FF:000789">
    <property type="entry name" value="DNA replication ATP-dependent helicase/nuclease DNA2"/>
    <property type="match status" value="1"/>
</dbReference>
<evidence type="ECO:0000256" key="18">
    <source>
        <dbReference type="ARBA" id="ARBA00023125"/>
    </source>
</evidence>
<keyword evidence="16" id="KW-0408">Iron</keyword>
<keyword evidence="15" id="KW-0067">ATP-binding</keyword>
<evidence type="ECO:0000256" key="17">
    <source>
        <dbReference type="ARBA" id="ARBA00023014"/>
    </source>
</evidence>
<dbReference type="GO" id="GO:0006281">
    <property type="term" value="P:DNA repair"/>
    <property type="evidence" value="ECO:0007669"/>
    <property type="project" value="UniProtKB-KW"/>
</dbReference>
<evidence type="ECO:0000313" key="27">
    <source>
        <dbReference type="EMBL" id="KAH8996272.1"/>
    </source>
</evidence>
<keyword evidence="7" id="KW-0235">DNA replication</keyword>
<keyword evidence="13" id="KW-0378">Hydrolase</keyword>
<dbReference type="GO" id="GO:0046872">
    <property type="term" value="F:metal ion binding"/>
    <property type="evidence" value="ECO:0007669"/>
    <property type="project" value="UniProtKB-KW"/>
</dbReference>
<dbReference type="GO" id="GO:0003677">
    <property type="term" value="F:DNA binding"/>
    <property type="evidence" value="ECO:0007669"/>
    <property type="project" value="UniProtKB-KW"/>
</dbReference>
<feature type="compositionally biased region" description="Basic and acidic residues" evidence="23">
    <location>
        <begin position="1102"/>
        <end position="1116"/>
    </location>
</feature>
<keyword evidence="19" id="KW-0234">DNA repair</keyword>
<evidence type="ECO:0000256" key="13">
    <source>
        <dbReference type="ARBA" id="ARBA00022801"/>
    </source>
</evidence>
<evidence type="ECO:0000256" key="3">
    <source>
        <dbReference type="ARBA" id="ARBA00007913"/>
    </source>
</evidence>
<keyword evidence="10" id="KW-0547">Nucleotide-binding</keyword>
<keyword evidence="18" id="KW-0238">DNA-binding</keyword>
<dbReference type="Proteomes" id="UP001201163">
    <property type="component" value="Unassembled WGS sequence"/>
</dbReference>
<evidence type="ECO:0000256" key="9">
    <source>
        <dbReference type="ARBA" id="ARBA00022723"/>
    </source>
</evidence>
<dbReference type="Pfam" id="PF08696">
    <property type="entry name" value="Dna2"/>
    <property type="match status" value="1"/>
</dbReference>
<dbReference type="GO" id="GO:0005524">
    <property type="term" value="F:ATP binding"/>
    <property type="evidence" value="ECO:0007669"/>
    <property type="project" value="UniProtKB-KW"/>
</dbReference>
<accession>A0AAD4QFW6</accession>
<feature type="domain" description="DNA replication factor Dna2 N-terminal" evidence="24">
    <location>
        <begin position="138"/>
        <end position="326"/>
    </location>
</feature>
<comment type="catalytic activity">
    <reaction evidence="22">
        <text>ATP + H2O = ADP + phosphate + H(+)</text>
        <dbReference type="Rhea" id="RHEA:13065"/>
        <dbReference type="ChEBI" id="CHEBI:15377"/>
        <dbReference type="ChEBI" id="CHEBI:15378"/>
        <dbReference type="ChEBI" id="CHEBI:30616"/>
        <dbReference type="ChEBI" id="CHEBI:43474"/>
        <dbReference type="ChEBI" id="CHEBI:456216"/>
        <dbReference type="EC" id="3.6.4.12"/>
    </reaction>
</comment>
<comment type="cofactor">
    <cofactor evidence="1">
        <name>[4Fe-4S] cluster</name>
        <dbReference type="ChEBI" id="CHEBI:49883"/>
    </cofactor>
</comment>
<evidence type="ECO:0000256" key="2">
    <source>
        <dbReference type="ARBA" id="ARBA00004123"/>
    </source>
</evidence>
<dbReference type="Gene3D" id="3.40.50.300">
    <property type="entry name" value="P-loop containing nucleotide triphosphate hydrolases"/>
    <property type="match status" value="2"/>
</dbReference>
<evidence type="ECO:0000256" key="4">
    <source>
        <dbReference type="ARBA" id="ARBA00012551"/>
    </source>
</evidence>
<keyword evidence="12" id="KW-0227">DNA damage</keyword>
<dbReference type="SUPFAM" id="SSF52540">
    <property type="entry name" value="P-loop containing nucleoside triphosphate hydrolases"/>
    <property type="match status" value="1"/>
</dbReference>
<evidence type="ECO:0000256" key="8">
    <source>
        <dbReference type="ARBA" id="ARBA00022722"/>
    </source>
</evidence>
<gene>
    <name evidence="27" type="ORF">EDB92DRAFT_1933769</name>
</gene>
<feature type="region of interest" description="Disordered" evidence="23">
    <location>
        <begin position="1080"/>
        <end position="1128"/>
    </location>
</feature>
<evidence type="ECO:0000256" key="10">
    <source>
        <dbReference type="ARBA" id="ARBA00022741"/>
    </source>
</evidence>
<comment type="caution">
    <text evidence="27">The sequence shown here is derived from an EMBL/GenBank/DDBJ whole genome shotgun (WGS) entry which is preliminary data.</text>
</comment>
<protein>
    <recommendedName>
        <fullName evidence="5">DNA replication ATP-dependent helicase/nuclease DNA2</fullName>
        <ecNumber evidence="4">3.6.4.12</ecNumber>
    </recommendedName>
</protein>
<organism evidence="27 28">
    <name type="scientific">Lactarius akahatsu</name>
    <dbReference type="NCBI Taxonomy" id="416441"/>
    <lineage>
        <taxon>Eukaryota</taxon>
        <taxon>Fungi</taxon>
        <taxon>Dikarya</taxon>
        <taxon>Basidiomycota</taxon>
        <taxon>Agaricomycotina</taxon>
        <taxon>Agaricomycetes</taxon>
        <taxon>Russulales</taxon>
        <taxon>Russulaceae</taxon>
        <taxon>Lactarius</taxon>
    </lineage>
</organism>
<evidence type="ECO:0000256" key="21">
    <source>
        <dbReference type="ARBA" id="ARBA00023268"/>
    </source>
</evidence>
<dbReference type="GO" id="GO:0004519">
    <property type="term" value="F:endonuclease activity"/>
    <property type="evidence" value="ECO:0007669"/>
    <property type="project" value="UniProtKB-KW"/>
</dbReference>
<evidence type="ECO:0000256" key="7">
    <source>
        <dbReference type="ARBA" id="ARBA00022705"/>
    </source>
</evidence>
<dbReference type="CDD" id="cd22318">
    <property type="entry name" value="DNA2_N-like"/>
    <property type="match status" value="1"/>
</dbReference>
<evidence type="ECO:0000259" key="25">
    <source>
        <dbReference type="Pfam" id="PF13086"/>
    </source>
</evidence>
<keyword evidence="9" id="KW-0479">Metal-binding</keyword>
<keyword evidence="8" id="KW-0540">Nuclease</keyword>
<evidence type="ECO:0000256" key="12">
    <source>
        <dbReference type="ARBA" id="ARBA00022763"/>
    </source>
</evidence>
<dbReference type="InterPro" id="IPR027417">
    <property type="entry name" value="P-loop_NTPase"/>
</dbReference>
<name>A0AAD4QFW6_9AGAM</name>
<keyword evidence="20" id="KW-0539">Nucleus</keyword>
<dbReference type="GO" id="GO:0005634">
    <property type="term" value="C:nucleus"/>
    <property type="evidence" value="ECO:0007669"/>
    <property type="project" value="UniProtKB-SubCell"/>
</dbReference>
<evidence type="ECO:0000259" key="26">
    <source>
        <dbReference type="Pfam" id="PF13087"/>
    </source>
</evidence>
<evidence type="ECO:0000256" key="23">
    <source>
        <dbReference type="SAM" id="MobiDB-lite"/>
    </source>
</evidence>
<evidence type="ECO:0000259" key="24">
    <source>
        <dbReference type="Pfam" id="PF08696"/>
    </source>
</evidence>
<dbReference type="InterPro" id="IPR050534">
    <property type="entry name" value="Coronavir_polyprotein_1ab"/>
</dbReference>
<dbReference type="EC" id="3.6.4.12" evidence="4"/>
<dbReference type="InterPro" id="IPR041677">
    <property type="entry name" value="DNA2/NAM7_AAA_11"/>
</dbReference>
<keyword evidence="11" id="KW-0255">Endonuclease</keyword>
<proteinExistence type="inferred from homology"/>
<dbReference type="Pfam" id="PF13086">
    <property type="entry name" value="AAA_11"/>
    <property type="match status" value="1"/>
</dbReference>
<evidence type="ECO:0000256" key="16">
    <source>
        <dbReference type="ARBA" id="ARBA00023004"/>
    </source>
</evidence>
<evidence type="ECO:0000256" key="22">
    <source>
        <dbReference type="ARBA" id="ARBA00047995"/>
    </source>
</evidence>
<keyword evidence="6" id="KW-0004">4Fe-4S</keyword>
<comment type="subcellular location">
    <subcellularLocation>
        <location evidence="2">Nucleus</location>
    </subcellularLocation>
</comment>
<evidence type="ECO:0000313" key="28">
    <source>
        <dbReference type="Proteomes" id="UP001201163"/>
    </source>
</evidence>
<dbReference type="GO" id="GO:0016787">
    <property type="term" value="F:hydrolase activity"/>
    <property type="evidence" value="ECO:0007669"/>
    <property type="project" value="UniProtKB-KW"/>
</dbReference>
<keyword evidence="14" id="KW-0347">Helicase</keyword>
<evidence type="ECO:0000256" key="11">
    <source>
        <dbReference type="ARBA" id="ARBA00022759"/>
    </source>
</evidence>
<evidence type="ECO:0000256" key="1">
    <source>
        <dbReference type="ARBA" id="ARBA00001966"/>
    </source>
</evidence>